<dbReference type="EMBL" id="CP031001">
    <property type="protein sequence ID" value="QHN77618.1"/>
    <property type="molecule type" value="Genomic_DNA"/>
</dbReference>
<accession>A0A6B9VBN5</accession>
<dbReference type="GO" id="GO:0019203">
    <property type="term" value="F:carbohydrate phosphatase activity"/>
    <property type="evidence" value="ECO:0007669"/>
    <property type="project" value="TreeGrafter"/>
</dbReference>
<dbReference type="InterPro" id="IPR029021">
    <property type="entry name" value="Prot-tyrosine_phosphatase-like"/>
</dbReference>
<dbReference type="GO" id="GO:0005983">
    <property type="term" value="P:starch catabolic process"/>
    <property type="evidence" value="ECO:0007669"/>
    <property type="project" value="TreeGrafter"/>
</dbReference>
<organism evidence="1 2">
    <name type="scientific">Arachis hypogaea</name>
    <name type="common">Peanut</name>
    <dbReference type="NCBI Taxonomy" id="3818"/>
    <lineage>
        <taxon>Eukaryota</taxon>
        <taxon>Viridiplantae</taxon>
        <taxon>Streptophyta</taxon>
        <taxon>Embryophyta</taxon>
        <taxon>Tracheophyta</taxon>
        <taxon>Spermatophyta</taxon>
        <taxon>Magnoliopsida</taxon>
        <taxon>eudicotyledons</taxon>
        <taxon>Gunneridae</taxon>
        <taxon>Pentapetalae</taxon>
        <taxon>rosids</taxon>
        <taxon>fabids</taxon>
        <taxon>Fabales</taxon>
        <taxon>Fabaceae</taxon>
        <taxon>Papilionoideae</taxon>
        <taxon>50 kb inversion clade</taxon>
        <taxon>dalbergioids sensu lato</taxon>
        <taxon>Dalbergieae</taxon>
        <taxon>Pterocarpus clade</taxon>
        <taxon>Arachis</taxon>
    </lineage>
</organism>
<gene>
    <name evidence="1" type="ORF">DS421_19g654260</name>
</gene>
<name>A0A6B9VBN5_ARAHY</name>
<reference evidence="1 2" key="1">
    <citation type="submission" date="2020-01" db="EMBL/GenBank/DDBJ databases">
        <title>Genome sequence of Arachis hypogaea, cultivar Shitouqi.</title>
        <authorList>
            <person name="Zhuang W."/>
            <person name="Chen H."/>
            <person name="Varshney R."/>
            <person name="Wang D."/>
            <person name="Ming R."/>
        </authorList>
    </citation>
    <scope>NUCLEOTIDE SEQUENCE [LARGE SCALE GENOMIC DNA]</scope>
    <source>
        <tissue evidence="1">Young leaf</tissue>
    </source>
</reference>
<evidence type="ECO:0000313" key="2">
    <source>
        <dbReference type="Proteomes" id="UP000464620"/>
    </source>
</evidence>
<sequence>MSPTEKGTAAAVTCLAIAVDFARRRCVERRAVGQARDRRGGESCRRVCCRLAIIAIMEPRGGCHQCELITSSASAVMLSSAPLDVAAFESCSITRICYKKLLESGIEEKKHKTSTSNTSAFKSKDRMEDYNFAMKRMMRNPYEYHHDLGMNYTLITDNLIVGSQPQKPEDIDHLKKE</sequence>
<dbReference type="PANTHER" id="PTHR46642:SF2">
    <property type="entry name" value="PHOSPHOGLUCAN PHOSPHATASE LSF2, CHLOROPLASTIC"/>
    <property type="match status" value="1"/>
</dbReference>
<evidence type="ECO:0000313" key="1">
    <source>
        <dbReference type="EMBL" id="QHN77618.1"/>
    </source>
</evidence>
<protein>
    <submittedName>
        <fullName evidence="1">Phosphoglucan phosphatase LSF2</fullName>
    </submittedName>
</protein>
<dbReference type="GO" id="GO:2001070">
    <property type="term" value="F:starch binding"/>
    <property type="evidence" value="ECO:0007669"/>
    <property type="project" value="TreeGrafter"/>
</dbReference>
<dbReference type="AlphaFoldDB" id="A0A6B9VBN5"/>
<dbReference type="PANTHER" id="PTHR46642">
    <property type="entry name" value="DUAL SPECIFICITY PHOSPHATASE, SUBGROUP, CATALYTIC DOMAIN"/>
    <property type="match status" value="1"/>
</dbReference>
<dbReference type="Proteomes" id="UP000464620">
    <property type="component" value="Chromosome B09"/>
</dbReference>
<dbReference type="GO" id="GO:0009507">
    <property type="term" value="C:chloroplast"/>
    <property type="evidence" value="ECO:0007669"/>
    <property type="project" value="TreeGrafter"/>
</dbReference>
<proteinExistence type="predicted"/>
<dbReference type="InterPro" id="IPR052832">
    <property type="entry name" value="Starch-Glucan_Phosphatase"/>
</dbReference>
<dbReference type="Gene3D" id="3.90.190.10">
    <property type="entry name" value="Protein tyrosine phosphatase superfamily"/>
    <property type="match status" value="1"/>
</dbReference>